<evidence type="ECO:0000256" key="3">
    <source>
        <dbReference type="ARBA" id="ARBA00022553"/>
    </source>
</evidence>
<evidence type="ECO:0000256" key="2">
    <source>
        <dbReference type="ARBA" id="ARBA00010231"/>
    </source>
</evidence>
<dbReference type="PANTHER" id="PTHR43771:SF1">
    <property type="entry name" value="PHOSPHOMANNOMUTASE"/>
    <property type="match status" value="1"/>
</dbReference>
<comment type="similarity">
    <text evidence="2 7">Belongs to the phosphohexose mutase family.</text>
</comment>
<dbReference type="Pfam" id="PF00408">
    <property type="entry name" value="PGM_PMM_IV"/>
    <property type="match status" value="1"/>
</dbReference>
<feature type="domain" description="Alpha-D-phosphohexomutase alpha/beta/alpha" evidence="11">
    <location>
        <begin position="260"/>
        <end position="367"/>
    </location>
</feature>
<keyword evidence="5 7" id="KW-0460">Magnesium</keyword>
<dbReference type="Pfam" id="PF02878">
    <property type="entry name" value="PGM_PMM_I"/>
    <property type="match status" value="1"/>
</dbReference>
<evidence type="ECO:0000256" key="6">
    <source>
        <dbReference type="ARBA" id="ARBA00023235"/>
    </source>
</evidence>
<evidence type="ECO:0000256" key="7">
    <source>
        <dbReference type="RuleBase" id="RU004326"/>
    </source>
</evidence>
<dbReference type="InterPro" id="IPR016066">
    <property type="entry name" value="A-D-PHexomutase_CS"/>
</dbReference>
<dbReference type="PANTHER" id="PTHR43771">
    <property type="entry name" value="PHOSPHOMANNOMUTASE"/>
    <property type="match status" value="1"/>
</dbReference>
<keyword evidence="6" id="KW-0413">Isomerase</keyword>
<dbReference type="InterPro" id="IPR016055">
    <property type="entry name" value="A-D-PHexomutase_a/b/a-I/II/III"/>
</dbReference>
<evidence type="ECO:0000313" key="12">
    <source>
        <dbReference type="EMBL" id="SDA44133.1"/>
    </source>
</evidence>
<dbReference type="PRINTS" id="PR00509">
    <property type="entry name" value="PGMPMM"/>
</dbReference>
<dbReference type="GO" id="GO:0000287">
    <property type="term" value="F:magnesium ion binding"/>
    <property type="evidence" value="ECO:0007669"/>
    <property type="project" value="InterPro"/>
</dbReference>
<dbReference type="GO" id="GO:0016868">
    <property type="term" value="F:intramolecular phosphotransferase activity"/>
    <property type="evidence" value="ECO:0007669"/>
    <property type="project" value="InterPro"/>
</dbReference>
<dbReference type="InterPro" id="IPR005844">
    <property type="entry name" value="A-D-PHexomutase_a/b/a-I"/>
</dbReference>
<sequence length="455" mass="51246">MNELHMAHTGFKAYDIRGVIPDEINEELAYRVGRAYAELYHPKTMCVGYDVRKSSPAFCKAVCDGLTDGGVHVYNIGLCGTEMVYFTTFYYKLDGGIMITASHNPSNCNGLKIVREEGKPVSSDTGLKEVEKLAFSGDFGEIVHKGTVEKKDILDDYVQHLLSYVDVSRMKPLHIVVNAGNGCANVVFSRLKEHLPIHFTEMLMQPDGDFPNGVPNPMLPENRQEVIKKVLEVKADMGIAWDGDFDRCFFFDENGKFIEGYYMVGLLATYFLKKHPGETIIHDPRLYWNTQKIVAECGGKAVESKGGHAFMKETMRRVHGIYGAEMSAHHFFRDFSYCDSGMIPWLIVAQLVSETGISLADMVSHMEEEFPCSGEINLPASDTKKVLAAVRDKYAKDAVSVDTIDGIGINFENWRFNLRPSNTEPLIRFNLETRGDRKLMEEKRDEIVAFVKTLL</sequence>
<dbReference type="AlphaFoldDB" id="A0A1G5VE13"/>
<keyword evidence="13" id="KW-1185">Reference proteome</keyword>
<dbReference type="Pfam" id="PF02879">
    <property type="entry name" value="PGM_PMM_II"/>
    <property type="match status" value="1"/>
</dbReference>
<dbReference type="SUPFAM" id="SSF55957">
    <property type="entry name" value="Phosphoglucomutase, C-terminal domain"/>
    <property type="match status" value="1"/>
</dbReference>
<dbReference type="Gene3D" id="3.30.310.50">
    <property type="entry name" value="Alpha-D-phosphohexomutase, C-terminal domain"/>
    <property type="match status" value="1"/>
</dbReference>
<dbReference type="RefSeq" id="WP_200779813.1">
    <property type="nucleotide sequence ID" value="NZ_FMXA01000006.1"/>
</dbReference>
<dbReference type="SUPFAM" id="SSF53738">
    <property type="entry name" value="Phosphoglucomutase, first 3 domains"/>
    <property type="match status" value="3"/>
</dbReference>
<dbReference type="Pfam" id="PF02880">
    <property type="entry name" value="PGM_PMM_III"/>
    <property type="match status" value="1"/>
</dbReference>
<dbReference type="InterPro" id="IPR005841">
    <property type="entry name" value="Alpha-D-phosphohexomutase_SF"/>
</dbReference>
<feature type="domain" description="Alpha-D-phosphohexomutase alpha/beta/alpha" evidence="9">
    <location>
        <begin position="10"/>
        <end position="139"/>
    </location>
</feature>
<evidence type="ECO:0000313" key="13">
    <source>
        <dbReference type="Proteomes" id="UP000199689"/>
    </source>
</evidence>
<name>A0A1G5VE13_9FIRM</name>
<dbReference type="GeneID" id="87755625"/>
<evidence type="ECO:0000259" key="8">
    <source>
        <dbReference type="Pfam" id="PF00408"/>
    </source>
</evidence>
<feature type="domain" description="Alpha-D-phosphohexomutase alpha/beta/alpha" evidence="10">
    <location>
        <begin position="155"/>
        <end position="255"/>
    </location>
</feature>
<evidence type="ECO:0000256" key="4">
    <source>
        <dbReference type="ARBA" id="ARBA00022723"/>
    </source>
</evidence>
<dbReference type="EMBL" id="FMXA01000006">
    <property type="protein sequence ID" value="SDA44133.1"/>
    <property type="molecule type" value="Genomic_DNA"/>
</dbReference>
<dbReference type="CDD" id="cd03089">
    <property type="entry name" value="PMM_PGM"/>
    <property type="match status" value="1"/>
</dbReference>
<dbReference type="InterPro" id="IPR005843">
    <property type="entry name" value="A-D-PHexomutase_C"/>
</dbReference>
<evidence type="ECO:0000259" key="10">
    <source>
        <dbReference type="Pfam" id="PF02879"/>
    </source>
</evidence>
<dbReference type="InterPro" id="IPR005845">
    <property type="entry name" value="A-D-PHexomutase_a/b/a-II"/>
</dbReference>
<dbReference type="InterPro" id="IPR005846">
    <property type="entry name" value="A-D-PHexomutase_a/b/a-III"/>
</dbReference>
<reference evidence="12 13" key="1">
    <citation type="submission" date="2016-10" db="EMBL/GenBank/DDBJ databases">
        <authorList>
            <person name="de Groot N.N."/>
        </authorList>
    </citation>
    <scope>NUCLEOTIDE SEQUENCE [LARGE SCALE GENOMIC DNA]</scope>
    <source>
        <strain evidence="12 13">DSM 15230</strain>
    </source>
</reference>
<protein>
    <submittedName>
        <fullName evidence="12">Phosphomannomutase</fullName>
    </submittedName>
</protein>
<accession>A0A1G5VE13</accession>
<feature type="domain" description="Alpha-D-phosphohexomutase C-terminal" evidence="8">
    <location>
        <begin position="375"/>
        <end position="448"/>
    </location>
</feature>
<dbReference type="Proteomes" id="UP000199689">
    <property type="component" value="Unassembled WGS sequence"/>
</dbReference>
<gene>
    <name evidence="12" type="ORF">SAMN02910343_00586</name>
</gene>
<evidence type="ECO:0000256" key="1">
    <source>
        <dbReference type="ARBA" id="ARBA00001946"/>
    </source>
</evidence>
<dbReference type="PROSITE" id="PS00710">
    <property type="entry name" value="PGM_PMM"/>
    <property type="match status" value="1"/>
</dbReference>
<dbReference type="GO" id="GO:0005975">
    <property type="term" value="P:carbohydrate metabolic process"/>
    <property type="evidence" value="ECO:0007669"/>
    <property type="project" value="InterPro"/>
</dbReference>
<dbReference type="InterPro" id="IPR036900">
    <property type="entry name" value="A-D-PHexomutase_C_sf"/>
</dbReference>
<keyword evidence="4 7" id="KW-0479">Metal-binding</keyword>
<evidence type="ECO:0000259" key="9">
    <source>
        <dbReference type="Pfam" id="PF02878"/>
    </source>
</evidence>
<proteinExistence type="inferred from homology"/>
<keyword evidence="3" id="KW-0597">Phosphoprotein</keyword>
<organism evidence="12 13">
    <name type="scientific">Allisonella histaminiformans</name>
    <dbReference type="NCBI Taxonomy" id="209880"/>
    <lineage>
        <taxon>Bacteria</taxon>
        <taxon>Bacillati</taxon>
        <taxon>Bacillota</taxon>
        <taxon>Negativicutes</taxon>
        <taxon>Veillonellales</taxon>
        <taxon>Veillonellaceae</taxon>
        <taxon>Allisonella</taxon>
    </lineage>
</organism>
<comment type="cofactor">
    <cofactor evidence="1">
        <name>Mg(2+)</name>
        <dbReference type="ChEBI" id="CHEBI:18420"/>
    </cofactor>
</comment>
<dbReference type="STRING" id="209880.SAMN02910343_00586"/>
<dbReference type="Gene3D" id="3.40.120.10">
    <property type="entry name" value="Alpha-D-Glucose-1,6-Bisphosphate, subunit A, domain 3"/>
    <property type="match status" value="3"/>
</dbReference>
<evidence type="ECO:0000256" key="5">
    <source>
        <dbReference type="ARBA" id="ARBA00022842"/>
    </source>
</evidence>
<evidence type="ECO:0000259" key="11">
    <source>
        <dbReference type="Pfam" id="PF02880"/>
    </source>
</evidence>